<dbReference type="AlphaFoldDB" id="A0A1H4IL47"/>
<evidence type="ECO:0000259" key="2">
    <source>
        <dbReference type="Pfam" id="PF13439"/>
    </source>
</evidence>
<keyword evidence="3" id="KW-0808">Transferase</keyword>
<dbReference type="Proteomes" id="UP000199064">
    <property type="component" value="Unassembled WGS sequence"/>
</dbReference>
<proteinExistence type="predicted"/>
<dbReference type="GO" id="GO:0016757">
    <property type="term" value="F:glycosyltransferase activity"/>
    <property type="evidence" value="ECO:0007669"/>
    <property type="project" value="InterPro"/>
</dbReference>
<dbReference type="InterPro" id="IPR028098">
    <property type="entry name" value="Glyco_trans_4-like_N"/>
</dbReference>
<dbReference type="PANTHER" id="PTHR12526">
    <property type="entry name" value="GLYCOSYLTRANSFERASE"/>
    <property type="match status" value="1"/>
</dbReference>
<reference evidence="4" key="1">
    <citation type="submission" date="2016-10" db="EMBL/GenBank/DDBJ databases">
        <authorList>
            <person name="Varghese N."/>
            <person name="Submissions S."/>
        </authorList>
    </citation>
    <scope>NUCLEOTIDE SEQUENCE [LARGE SCALE GENOMIC DNA]</scope>
    <source>
        <strain evidence="4">ES.061</strain>
    </source>
</reference>
<protein>
    <submittedName>
        <fullName evidence="3">Glycosyltransferase involved in cell wall bisynthesis</fullName>
    </submittedName>
</protein>
<dbReference type="PANTHER" id="PTHR12526:SF638">
    <property type="entry name" value="SPORE COAT PROTEIN SA"/>
    <property type="match status" value="1"/>
</dbReference>
<dbReference type="Gene3D" id="3.40.50.2000">
    <property type="entry name" value="Glycogen Phosphorylase B"/>
    <property type="match status" value="2"/>
</dbReference>
<dbReference type="CDD" id="cd03801">
    <property type="entry name" value="GT4_PimA-like"/>
    <property type="match status" value="1"/>
</dbReference>
<dbReference type="SUPFAM" id="SSF53756">
    <property type="entry name" value="UDP-Glycosyltransferase/glycogen phosphorylase"/>
    <property type="match status" value="1"/>
</dbReference>
<dbReference type="EMBL" id="FNSL01000001">
    <property type="protein sequence ID" value="SEB34376.1"/>
    <property type="molecule type" value="Genomic_DNA"/>
</dbReference>
<sequence length="380" mass="41496">MPTGEKLRIVHCFRSPVGGIFRHVRDLCDAQRAAGHEVGIICDSTTGGTYEANLIAELEPRLSLGVKRTPMQRHIGLGDLTAARRAYGVVRGMRPDVLHGHGAKGGVYARVFGSLMRLSGQKPARIYSPHGGSLHYAAETATGRFFFSIERMMDRLTDHILFVSDYERRTFEQKVGLPRAPFTLVYNGLTADEFTPVRTMPGAADFLYIGMMRDLKGPDLFIDALALAEKSLDRSLTAVMVGDGDDLGRYKRQAQDLGFGDRIRFLPAMPARDAFSLARIMVVPSRAEAMPYIVLEALAAGRTLIASSVGGIPEIFGEDSPALTQPDCEAIAAKMHLALSDHAAFHAIMPSLDDLRMRFGADVMAAAIETAYRASLKANR</sequence>
<gene>
    <name evidence="3" type="ORF">SAMN05216452_0046</name>
</gene>
<feature type="domain" description="Glycosyl transferase family 1" evidence="1">
    <location>
        <begin position="205"/>
        <end position="342"/>
    </location>
</feature>
<evidence type="ECO:0000313" key="3">
    <source>
        <dbReference type="EMBL" id="SEB34376.1"/>
    </source>
</evidence>
<dbReference type="Pfam" id="PF13439">
    <property type="entry name" value="Glyco_transf_4"/>
    <property type="match status" value="1"/>
</dbReference>
<dbReference type="Pfam" id="PF00534">
    <property type="entry name" value="Glycos_transf_1"/>
    <property type="match status" value="1"/>
</dbReference>
<dbReference type="RefSeq" id="WP_040664981.1">
    <property type="nucleotide sequence ID" value="NZ_FNSL01000001.1"/>
</dbReference>
<accession>A0A1H4IL47</accession>
<keyword evidence="4" id="KW-1185">Reference proteome</keyword>
<feature type="domain" description="Glycosyltransferase subfamily 4-like N-terminal" evidence="2">
    <location>
        <begin position="17"/>
        <end position="190"/>
    </location>
</feature>
<name>A0A1H4IL47_9HYPH</name>
<dbReference type="InterPro" id="IPR001296">
    <property type="entry name" value="Glyco_trans_1"/>
</dbReference>
<evidence type="ECO:0000259" key="1">
    <source>
        <dbReference type="Pfam" id="PF00534"/>
    </source>
</evidence>
<organism evidence="3 4">
    <name type="scientific">Nitratireductor aquibiodomus</name>
    <dbReference type="NCBI Taxonomy" id="204799"/>
    <lineage>
        <taxon>Bacteria</taxon>
        <taxon>Pseudomonadati</taxon>
        <taxon>Pseudomonadota</taxon>
        <taxon>Alphaproteobacteria</taxon>
        <taxon>Hyphomicrobiales</taxon>
        <taxon>Phyllobacteriaceae</taxon>
        <taxon>Nitratireductor</taxon>
    </lineage>
</organism>
<evidence type="ECO:0000313" key="4">
    <source>
        <dbReference type="Proteomes" id="UP000199064"/>
    </source>
</evidence>